<dbReference type="PROSITE" id="PS51318">
    <property type="entry name" value="TAT"/>
    <property type="match status" value="1"/>
</dbReference>
<evidence type="ECO:0000256" key="1">
    <source>
        <dbReference type="SAM" id="SignalP"/>
    </source>
</evidence>
<evidence type="ECO:0000313" key="2">
    <source>
        <dbReference type="EMBL" id="CAE0413525.1"/>
    </source>
</evidence>
<dbReference type="NCBIfam" id="TIGR01409">
    <property type="entry name" value="TAT_signal_seq"/>
    <property type="match status" value="1"/>
</dbReference>
<sequence>MMRLALISLLLLEGVAAFSAQSSSANRRDFLAQVASVTAAATLSTTTLAPEPANAIGGMSKVNAKLKAYGLPQVSKVADGFTPILEVYGKGKNRFPILVTFNHPLSWVITLPSNDVNGEDGTIQVGDYAKGDTSTFYVYDEKGHVDLPLSKEVVDTVLIKCISQKGDNMYENFKVTKLDSFTEGGQTYMLADFKYSLLTGAGFVVDRKGVASLTSEGPAVEALWAASTAIRYKKTEQTLRDIVKSFRCYTEGIKMDSELFNYGE</sequence>
<keyword evidence="1" id="KW-0732">Signal</keyword>
<feature type="signal peptide" evidence="1">
    <location>
        <begin position="1"/>
        <end position="17"/>
    </location>
</feature>
<name>A0A7S3P7Q3_9STRA</name>
<proteinExistence type="predicted"/>
<organism evidence="2">
    <name type="scientific">Amphora coffeiformis</name>
    <dbReference type="NCBI Taxonomy" id="265554"/>
    <lineage>
        <taxon>Eukaryota</taxon>
        <taxon>Sar</taxon>
        <taxon>Stramenopiles</taxon>
        <taxon>Ochrophyta</taxon>
        <taxon>Bacillariophyta</taxon>
        <taxon>Bacillariophyceae</taxon>
        <taxon>Bacillariophycidae</taxon>
        <taxon>Thalassiophysales</taxon>
        <taxon>Catenulaceae</taxon>
        <taxon>Amphora</taxon>
    </lineage>
</organism>
<protein>
    <submittedName>
        <fullName evidence="2">Uncharacterized protein</fullName>
    </submittedName>
</protein>
<feature type="chain" id="PRO_5030734136" evidence="1">
    <location>
        <begin position="18"/>
        <end position="264"/>
    </location>
</feature>
<reference evidence="2" key="1">
    <citation type="submission" date="2021-01" db="EMBL/GenBank/DDBJ databases">
        <authorList>
            <person name="Corre E."/>
            <person name="Pelletier E."/>
            <person name="Niang G."/>
            <person name="Scheremetjew M."/>
            <person name="Finn R."/>
            <person name="Kale V."/>
            <person name="Holt S."/>
            <person name="Cochrane G."/>
            <person name="Meng A."/>
            <person name="Brown T."/>
            <person name="Cohen L."/>
        </authorList>
    </citation>
    <scope>NUCLEOTIDE SEQUENCE</scope>
    <source>
        <strain evidence="2">CCMP127</strain>
    </source>
</reference>
<dbReference type="InterPro" id="IPR019546">
    <property type="entry name" value="TAT_signal_bac_arc"/>
</dbReference>
<dbReference type="EMBL" id="HBIM01013291">
    <property type="protein sequence ID" value="CAE0413525.1"/>
    <property type="molecule type" value="Transcribed_RNA"/>
</dbReference>
<accession>A0A7S3P7Q3</accession>
<gene>
    <name evidence="2" type="ORF">ACOF00016_LOCUS10780</name>
</gene>
<dbReference type="InterPro" id="IPR006311">
    <property type="entry name" value="TAT_signal"/>
</dbReference>
<dbReference type="AlphaFoldDB" id="A0A7S3P7Q3"/>